<dbReference type="InterPro" id="IPR055102">
    <property type="entry name" value="PDXDC1-like_3rd"/>
</dbReference>
<dbReference type="EMBL" id="OU893346">
    <property type="protein sequence ID" value="CAG9785960.1"/>
    <property type="molecule type" value="Genomic_DNA"/>
</dbReference>
<organism evidence="2 3">
    <name type="scientific">Diatraea saccharalis</name>
    <name type="common">sugarcane borer</name>
    <dbReference type="NCBI Taxonomy" id="40085"/>
    <lineage>
        <taxon>Eukaryota</taxon>
        <taxon>Metazoa</taxon>
        <taxon>Ecdysozoa</taxon>
        <taxon>Arthropoda</taxon>
        <taxon>Hexapoda</taxon>
        <taxon>Insecta</taxon>
        <taxon>Pterygota</taxon>
        <taxon>Neoptera</taxon>
        <taxon>Endopterygota</taxon>
        <taxon>Lepidoptera</taxon>
        <taxon>Glossata</taxon>
        <taxon>Ditrysia</taxon>
        <taxon>Pyraloidea</taxon>
        <taxon>Crambidae</taxon>
        <taxon>Crambinae</taxon>
        <taxon>Diatraea</taxon>
    </lineage>
</organism>
<evidence type="ECO:0000313" key="2">
    <source>
        <dbReference type="EMBL" id="CAG9785960.1"/>
    </source>
</evidence>
<dbReference type="OrthoDB" id="2161780at2759"/>
<reference evidence="2" key="2">
    <citation type="submission" date="2022-10" db="EMBL/GenBank/DDBJ databases">
        <authorList>
            <consortium name="ENA_rothamsted_submissions"/>
            <consortium name="culmorum"/>
            <person name="King R."/>
        </authorList>
    </citation>
    <scope>NUCLEOTIDE SEQUENCE</scope>
</reference>
<evidence type="ECO:0000259" key="1">
    <source>
        <dbReference type="Pfam" id="PF22937"/>
    </source>
</evidence>
<gene>
    <name evidence="2" type="ORF">DIATSA_LOCUS3953</name>
</gene>
<protein>
    <recommendedName>
        <fullName evidence="1">PDXDC1-like third domain-containing protein</fullName>
    </recommendedName>
</protein>
<name>A0A9N9QYI9_9NEOP</name>
<dbReference type="AlphaFoldDB" id="A0A9N9QYI9"/>
<feature type="domain" description="PDXDC1-like third" evidence="1">
    <location>
        <begin position="8"/>
        <end position="88"/>
    </location>
</feature>
<sequence length="125" mass="13551">MLMMMCGTGLGGVRYVPAGWEDASVDELNSLNRQLVDTLRVTDGAFSCGEGEDGLACVRFGMVTADTDVDELLDLVVSAGKEVEESSRALTNMSEVVKKGEYSLVSFKYTQKRARKRAPVPVPLL</sequence>
<dbReference type="Pfam" id="PF22937">
    <property type="entry name" value="PDXDC1-like_cen2"/>
    <property type="match status" value="1"/>
</dbReference>
<dbReference type="Proteomes" id="UP001153714">
    <property type="component" value="Chromosome 15"/>
</dbReference>
<evidence type="ECO:0000313" key="3">
    <source>
        <dbReference type="Proteomes" id="UP001153714"/>
    </source>
</evidence>
<keyword evidence="3" id="KW-1185">Reference proteome</keyword>
<reference evidence="2" key="1">
    <citation type="submission" date="2021-12" db="EMBL/GenBank/DDBJ databases">
        <authorList>
            <person name="King R."/>
        </authorList>
    </citation>
    <scope>NUCLEOTIDE SEQUENCE</scope>
</reference>
<proteinExistence type="predicted"/>
<accession>A0A9N9QYI9</accession>